<gene>
    <name evidence="2" type="ORF">HNR13_002684</name>
</gene>
<evidence type="ECO:0000313" key="3">
    <source>
        <dbReference type="Proteomes" id="UP000578352"/>
    </source>
</evidence>
<feature type="transmembrane region" description="Helical" evidence="1">
    <location>
        <begin position="68"/>
        <end position="94"/>
    </location>
</feature>
<feature type="transmembrane region" description="Helical" evidence="1">
    <location>
        <begin position="167"/>
        <end position="188"/>
    </location>
</feature>
<keyword evidence="1" id="KW-0472">Membrane</keyword>
<evidence type="ECO:0000313" key="2">
    <source>
        <dbReference type="EMBL" id="NYJ24397.1"/>
    </source>
</evidence>
<dbReference type="RefSeq" id="WP_179606501.1">
    <property type="nucleotide sequence ID" value="NZ_BAABEH010000001.1"/>
</dbReference>
<feature type="transmembrane region" description="Helical" evidence="1">
    <location>
        <begin position="101"/>
        <end position="121"/>
    </location>
</feature>
<proteinExistence type="predicted"/>
<accession>A0A853CUP2</accession>
<sequence>MGSRYRAPVGSFIAQFGWNLLVVAGGIAVFALPFVTVFALRHRREVRDKRPHINQFMEFFLVSRESNALVFCWALAEALVWWVIPEFLLVLIVFMKVRHKVSLLTYDLAGTIVGTIIALTWRLPDELLLRVPYVYPRMLTQTDEWYRKMGTLALVNQPFSGVPYKVFLAHAPTMGFWSALVFIGFAVVVRLSRYVIGYSVAVALFPIVHPFVYRNYVRLLIGAVVIFTLLLMRVSAIYS</sequence>
<name>A0A853CUP2_9MICO</name>
<feature type="transmembrane region" description="Helical" evidence="1">
    <location>
        <begin position="219"/>
        <end position="238"/>
    </location>
</feature>
<protein>
    <submittedName>
        <fullName evidence="2">Uncharacterized protein</fullName>
    </submittedName>
</protein>
<feature type="transmembrane region" description="Helical" evidence="1">
    <location>
        <begin position="12"/>
        <end position="40"/>
    </location>
</feature>
<comment type="caution">
    <text evidence="2">The sequence shown here is derived from an EMBL/GenBank/DDBJ whole genome shotgun (WGS) entry which is preliminary data.</text>
</comment>
<reference evidence="2 3" key="1">
    <citation type="submission" date="2020-07" db="EMBL/GenBank/DDBJ databases">
        <title>Sequencing the genomes of 1000 actinobacteria strains.</title>
        <authorList>
            <person name="Klenk H.-P."/>
        </authorList>
    </citation>
    <scope>NUCLEOTIDE SEQUENCE [LARGE SCALE GENOMIC DNA]</scope>
    <source>
        <strain evidence="2 3">DSM 15165</strain>
    </source>
</reference>
<dbReference type="Proteomes" id="UP000578352">
    <property type="component" value="Unassembled WGS sequence"/>
</dbReference>
<evidence type="ECO:0000256" key="1">
    <source>
        <dbReference type="SAM" id="Phobius"/>
    </source>
</evidence>
<feature type="transmembrane region" description="Helical" evidence="1">
    <location>
        <begin position="195"/>
        <end position="213"/>
    </location>
</feature>
<organism evidence="2 3">
    <name type="scientific">Leifsonia shinshuensis</name>
    <dbReference type="NCBI Taxonomy" id="150026"/>
    <lineage>
        <taxon>Bacteria</taxon>
        <taxon>Bacillati</taxon>
        <taxon>Actinomycetota</taxon>
        <taxon>Actinomycetes</taxon>
        <taxon>Micrococcales</taxon>
        <taxon>Microbacteriaceae</taxon>
        <taxon>Leifsonia</taxon>
    </lineage>
</organism>
<dbReference type="EMBL" id="JACCFL010000001">
    <property type="protein sequence ID" value="NYJ24397.1"/>
    <property type="molecule type" value="Genomic_DNA"/>
</dbReference>
<keyword evidence="1" id="KW-1133">Transmembrane helix</keyword>
<dbReference type="AlphaFoldDB" id="A0A853CUP2"/>
<keyword evidence="1" id="KW-0812">Transmembrane</keyword>